<dbReference type="NCBIfam" id="TIGR03071">
    <property type="entry name" value="couple_hipA"/>
    <property type="match status" value="1"/>
</dbReference>
<comment type="caution">
    <text evidence="2">The sequence shown here is derived from an EMBL/GenBank/DDBJ whole genome shotgun (WGS) entry which is preliminary data.</text>
</comment>
<evidence type="ECO:0000313" key="2">
    <source>
        <dbReference type="EMBL" id="MDC2891038.1"/>
    </source>
</evidence>
<dbReference type="EMBL" id="JAQOMS010000002">
    <property type="protein sequence ID" value="MDC2891038.1"/>
    <property type="molecule type" value="Genomic_DNA"/>
</dbReference>
<dbReference type="RefSeq" id="WP_272182082.1">
    <property type="nucleotide sequence ID" value="NZ_JAQOMS010000002.1"/>
</dbReference>
<feature type="domain" description="HipA N-terminal subdomain 1" evidence="1">
    <location>
        <begin position="16"/>
        <end position="110"/>
    </location>
</feature>
<name>A0ABT5FIK5_9GAMM</name>
<evidence type="ECO:0000313" key="3">
    <source>
        <dbReference type="Proteomes" id="UP001528411"/>
    </source>
</evidence>
<reference evidence="2 3" key="1">
    <citation type="submission" date="2023-01" db="EMBL/GenBank/DDBJ databases">
        <title>Psychrosphaera sp. nov., isolated from marine algae.</title>
        <authorList>
            <person name="Bayburt H."/>
            <person name="Choi B.J."/>
            <person name="Kim J.M."/>
            <person name="Choi D.G."/>
            <person name="Jeon C.O."/>
        </authorList>
    </citation>
    <scope>NUCLEOTIDE SEQUENCE [LARGE SCALE GENOMIC DNA]</scope>
    <source>
        <strain evidence="2 3">G1-22</strain>
    </source>
</reference>
<gene>
    <name evidence="2" type="ORF">PN838_22775</name>
</gene>
<dbReference type="Pfam" id="PF13657">
    <property type="entry name" value="Couple_hipA"/>
    <property type="match status" value="1"/>
</dbReference>
<sequence>MNTKRIEHVEGLSLSIGNQEIGVISHYSGGKNILVLSPNYIALPANKRNTFTMSQLIDERLLQEPLISSQRMPPVLSNLLPEGALREWMSQSLKIHTENEFPLMAHMGGSLL</sequence>
<dbReference type="InterPro" id="IPR017508">
    <property type="entry name" value="HipA_N1"/>
</dbReference>
<protein>
    <submittedName>
        <fullName evidence="2">HipA N-terminal domain-containing protein</fullName>
    </submittedName>
</protein>
<proteinExistence type="predicted"/>
<accession>A0ABT5FIK5</accession>
<keyword evidence="3" id="KW-1185">Reference proteome</keyword>
<dbReference type="Proteomes" id="UP001528411">
    <property type="component" value="Unassembled WGS sequence"/>
</dbReference>
<organism evidence="2 3">
    <name type="scientific">Psychrosphaera algicola</name>
    <dbReference type="NCBI Taxonomy" id="3023714"/>
    <lineage>
        <taxon>Bacteria</taxon>
        <taxon>Pseudomonadati</taxon>
        <taxon>Pseudomonadota</taxon>
        <taxon>Gammaproteobacteria</taxon>
        <taxon>Alteromonadales</taxon>
        <taxon>Pseudoalteromonadaceae</taxon>
        <taxon>Psychrosphaera</taxon>
    </lineage>
</organism>
<evidence type="ECO:0000259" key="1">
    <source>
        <dbReference type="Pfam" id="PF13657"/>
    </source>
</evidence>